<evidence type="ECO:0000313" key="3">
    <source>
        <dbReference type="Proteomes" id="UP001566331"/>
    </source>
</evidence>
<reference evidence="2 3" key="1">
    <citation type="submission" date="2024-07" db="EMBL/GenBank/DDBJ databases">
        <title>Luteimonas salilacus sp. nov., isolated from the shore soil of Salt Lake in Tibet of China.</title>
        <authorList>
            <person name="Zhang X."/>
            <person name="Li A."/>
        </authorList>
    </citation>
    <scope>NUCLEOTIDE SEQUENCE [LARGE SCALE GENOMIC DNA]</scope>
    <source>
        <strain evidence="2 3">B3-2-R+30</strain>
    </source>
</reference>
<evidence type="ECO:0000256" key="1">
    <source>
        <dbReference type="SAM" id="Phobius"/>
    </source>
</evidence>
<dbReference type="Proteomes" id="UP001566331">
    <property type="component" value="Unassembled WGS sequence"/>
</dbReference>
<name>A0ABV4HQV0_9GAMM</name>
<evidence type="ECO:0000313" key="2">
    <source>
        <dbReference type="EMBL" id="MEZ0473809.1"/>
    </source>
</evidence>
<dbReference type="EMBL" id="JBFWIC010000004">
    <property type="protein sequence ID" value="MEZ0473809.1"/>
    <property type="molecule type" value="Genomic_DNA"/>
</dbReference>
<sequence length="89" mass="9975">MNPTLQYIVSCCVLVFAALLSGCCMHGPTQTPRSRWVPETAQAQAVSADEALLQCAQERTHGSKQACMQARGYRHERYRERVCKQASLF</sequence>
<feature type="transmembrane region" description="Helical" evidence="1">
    <location>
        <begin position="6"/>
        <end position="25"/>
    </location>
</feature>
<accession>A0ABV4HQV0</accession>
<organism evidence="2 3">
    <name type="scientific">Luteimonas salinilitoris</name>
    <dbReference type="NCBI Taxonomy" id="3237697"/>
    <lineage>
        <taxon>Bacteria</taxon>
        <taxon>Pseudomonadati</taxon>
        <taxon>Pseudomonadota</taxon>
        <taxon>Gammaproteobacteria</taxon>
        <taxon>Lysobacterales</taxon>
        <taxon>Lysobacteraceae</taxon>
        <taxon>Luteimonas</taxon>
    </lineage>
</organism>
<keyword evidence="1" id="KW-1133">Transmembrane helix</keyword>
<evidence type="ECO:0008006" key="4">
    <source>
        <dbReference type="Google" id="ProtNLM"/>
    </source>
</evidence>
<keyword evidence="3" id="KW-1185">Reference proteome</keyword>
<proteinExistence type="predicted"/>
<comment type="caution">
    <text evidence="2">The sequence shown here is derived from an EMBL/GenBank/DDBJ whole genome shotgun (WGS) entry which is preliminary data.</text>
</comment>
<dbReference type="RefSeq" id="WP_370562527.1">
    <property type="nucleotide sequence ID" value="NZ_JBFWIB010000002.1"/>
</dbReference>
<protein>
    <recommendedName>
        <fullName evidence="4">Lipoprotein</fullName>
    </recommendedName>
</protein>
<keyword evidence="1" id="KW-0472">Membrane</keyword>
<gene>
    <name evidence="2" type="ORF">AB6713_04140</name>
</gene>
<keyword evidence="1" id="KW-0812">Transmembrane</keyword>